<dbReference type="Pfam" id="PF13489">
    <property type="entry name" value="Methyltransf_23"/>
    <property type="match status" value="1"/>
</dbReference>
<gene>
    <name evidence="1" type="ORF">AJ79_04313</name>
</gene>
<reference evidence="1 2" key="1">
    <citation type="submission" date="2017-10" db="EMBL/GenBank/DDBJ databases">
        <title>Comparative genomics in systemic dimorphic fungi from Ajellomycetaceae.</title>
        <authorList>
            <person name="Munoz J.F."/>
            <person name="Mcewen J.G."/>
            <person name="Clay O.K."/>
            <person name="Cuomo C.A."/>
        </authorList>
    </citation>
    <scope>NUCLEOTIDE SEQUENCE [LARGE SCALE GENOMIC DNA]</scope>
    <source>
        <strain evidence="1 2">UAMH5409</strain>
    </source>
</reference>
<dbReference type="OrthoDB" id="2013972at2759"/>
<dbReference type="Proteomes" id="UP000223968">
    <property type="component" value="Unassembled WGS sequence"/>
</dbReference>
<accession>A0A2B7XTV5</accession>
<name>A0A2B7XTV5_9EURO</name>
<comment type="caution">
    <text evidence="1">The sequence shown here is derived from an EMBL/GenBank/DDBJ whole genome shotgun (WGS) entry which is preliminary data.</text>
</comment>
<dbReference type="SUPFAM" id="SSF53335">
    <property type="entry name" value="S-adenosyl-L-methionine-dependent methyltransferases"/>
    <property type="match status" value="1"/>
</dbReference>
<protein>
    <recommendedName>
        <fullName evidence="3">Methyltransferase domain-containing protein</fullName>
    </recommendedName>
</protein>
<dbReference type="InterPro" id="IPR029063">
    <property type="entry name" value="SAM-dependent_MTases_sf"/>
</dbReference>
<sequence length="338" mass="38530">MLGFRTVSAASLLRSKLSLVKDTITEEDSTYEESTAYATSLSSSVLNYKAKVDARGKFQNGRRYTAFREGEYILPNDETEQSRMHLEHHIYRTVLDGDLYRAPIGQNPARVLDFGTGNGNWAIDFADQHPESTVIGCDLSPIQPTWYLHSSPSCKTNGLIPSEAFNYIHSRDMAGSIANFDKLFAQCFKHLKPGGYLEMQTFGAEFYSDDGTLAKAKHTLKWRNLLIEASNKFGKPLNVEGTWKEKMEKAGFVDVQQDVYKVPISTWPKDKKMKELAQYELCHLNTVLEAYTLALFTRVLKWNKKEIDVLLEGVKSDLKNRSNHIYGKIHFFYARKPE</sequence>
<dbReference type="CDD" id="cd02440">
    <property type="entry name" value="AdoMet_MTases"/>
    <property type="match status" value="1"/>
</dbReference>
<evidence type="ECO:0000313" key="2">
    <source>
        <dbReference type="Proteomes" id="UP000223968"/>
    </source>
</evidence>
<evidence type="ECO:0008006" key="3">
    <source>
        <dbReference type="Google" id="ProtNLM"/>
    </source>
</evidence>
<keyword evidence="2" id="KW-1185">Reference proteome</keyword>
<organism evidence="1 2">
    <name type="scientific">Helicocarpus griseus UAMH5409</name>
    <dbReference type="NCBI Taxonomy" id="1447875"/>
    <lineage>
        <taxon>Eukaryota</taxon>
        <taxon>Fungi</taxon>
        <taxon>Dikarya</taxon>
        <taxon>Ascomycota</taxon>
        <taxon>Pezizomycotina</taxon>
        <taxon>Eurotiomycetes</taxon>
        <taxon>Eurotiomycetidae</taxon>
        <taxon>Onygenales</taxon>
        <taxon>Ajellomycetaceae</taxon>
        <taxon>Helicocarpus</taxon>
    </lineage>
</organism>
<dbReference type="PANTHER" id="PTHR43591:SF24">
    <property type="entry name" value="2-METHOXY-6-POLYPRENYL-1,4-BENZOQUINOL METHYLASE, MITOCHONDRIAL"/>
    <property type="match status" value="1"/>
</dbReference>
<dbReference type="STRING" id="1447875.A0A2B7XTV5"/>
<dbReference type="PANTHER" id="PTHR43591">
    <property type="entry name" value="METHYLTRANSFERASE"/>
    <property type="match status" value="1"/>
</dbReference>
<dbReference type="AlphaFoldDB" id="A0A2B7XTV5"/>
<dbReference type="Gene3D" id="3.40.50.150">
    <property type="entry name" value="Vaccinia Virus protein VP39"/>
    <property type="match status" value="1"/>
</dbReference>
<dbReference type="EMBL" id="PDNB01000059">
    <property type="protein sequence ID" value="PGH12365.1"/>
    <property type="molecule type" value="Genomic_DNA"/>
</dbReference>
<proteinExistence type="predicted"/>
<dbReference type="GO" id="GO:0008168">
    <property type="term" value="F:methyltransferase activity"/>
    <property type="evidence" value="ECO:0007669"/>
    <property type="project" value="TreeGrafter"/>
</dbReference>
<evidence type="ECO:0000313" key="1">
    <source>
        <dbReference type="EMBL" id="PGH12365.1"/>
    </source>
</evidence>